<reference evidence="1" key="1">
    <citation type="submission" date="2022-08" db="EMBL/GenBank/DDBJ databases">
        <title>Genome Sequence of Pycnoporus sanguineus.</title>
        <authorList>
            <person name="Buettner E."/>
        </authorList>
    </citation>
    <scope>NUCLEOTIDE SEQUENCE</scope>
    <source>
        <strain evidence="1">CG-C14</strain>
    </source>
</reference>
<sequence>MRERRSGTILLFGSRTAYRNEFLSTLLFVAAYAASKAAVHAYGETLRVEVAPFNIRVSVVVPGHFDSGLALPLVGAPIADYDAAREELKKRIAMRDRLPNPGDPEKGMEAVVDAVRGEGRAAGHAKGSLPTWLFLGSDCLGDVKARAGRLTQVAEEWQDVGSSLGKQDPAWF</sequence>
<dbReference type="EMBL" id="JANSHE010004024">
    <property type="protein sequence ID" value="KAJ2981759.1"/>
    <property type="molecule type" value="Genomic_DNA"/>
</dbReference>
<organism evidence="1 2">
    <name type="scientific">Trametes sanguinea</name>
    <dbReference type="NCBI Taxonomy" id="158606"/>
    <lineage>
        <taxon>Eukaryota</taxon>
        <taxon>Fungi</taxon>
        <taxon>Dikarya</taxon>
        <taxon>Basidiomycota</taxon>
        <taxon>Agaricomycotina</taxon>
        <taxon>Agaricomycetes</taxon>
        <taxon>Polyporales</taxon>
        <taxon>Polyporaceae</taxon>
        <taxon>Trametes</taxon>
    </lineage>
</organism>
<proteinExistence type="predicted"/>
<protein>
    <submittedName>
        <fullName evidence="1">Uncharacterized protein</fullName>
    </submittedName>
</protein>
<accession>A0ACC1NTL6</accession>
<dbReference type="Proteomes" id="UP001144978">
    <property type="component" value="Unassembled WGS sequence"/>
</dbReference>
<evidence type="ECO:0000313" key="2">
    <source>
        <dbReference type="Proteomes" id="UP001144978"/>
    </source>
</evidence>
<evidence type="ECO:0000313" key="1">
    <source>
        <dbReference type="EMBL" id="KAJ2981759.1"/>
    </source>
</evidence>
<keyword evidence="2" id="KW-1185">Reference proteome</keyword>
<gene>
    <name evidence="1" type="ORF">NUW54_g10830</name>
</gene>
<name>A0ACC1NTL6_9APHY</name>
<comment type="caution">
    <text evidence="1">The sequence shown here is derived from an EMBL/GenBank/DDBJ whole genome shotgun (WGS) entry which is preliminary data.</text>
</comment>